<protein>
    <recommendedName>
        <fullName evidence="12">Acyl-CoA dehydrogenase</fullName>
    </recommendedName>
</protein>
<dbReference type="Gene3D" id="1.10.540.10">
    <property type="entry name" value="Acyl-CoA dehydrogenase/oxidase, N-terminal domain"/>
    <property type="match status" value="1"/>
</dbReference>
<dbReference type="Gene3D" id="2.40.110.10">
    <property type="entry name" value="Butyryl-CoA Dehydrogenase, subunit A, domain 2"/>
    <property type="match status" value="1"/>
</dbReference>
<evidence type="ECO:0000256" key="4">
    <source>
        <dbReference type="ARBA" id="ARBA00022827"/>
    </source>
</evidence>
<evidence type="ECO:0000259" key="7">
    <source>
        <dbReference type="Pfam" id="PF00441"/>
    </source>
</evidence>
<evidence type="ECO:0000256" key="1">
    <source>
        <dbReference type="ARBA" id="ARBA00001974"/>
    </source>
</evidence>
<comment type="cofactor">
    <cofactor evidence="1 6">
        <name>FAD</name>
        <dbReference type="ChEBI" id="CHEBI:57692"/>
    </cofactor>
</comment>
<dbReference type="Proteomes" id="UP000243084">
    <property type="component" value="Unassembled WGS sequence"/>
</dbReference>
<dbReference type="OrthoDB" id="9769473at2"/>
<dbReference type="InterPro" id="IPR009075">
    <property type="entry name" value="AcylCo_DH/oxidase_C"/>
</dbReference>
<dbReference type="InterPro" id="IPR036250">
    <property type="entry name" value="AcylCo_DH-like_C"/>
</dbReference>
<keyword evidence="5 6" id="KW-0560">Oxidoreductase</keyword>
<dbReference type="InterPro" id="IPR046373">
    <property type="entry name" value="Acyl-CoA_Oxase/DH_mid-dom_sf"/>
</dbReference>
<keyword evidence="3 6" id="KW-0285">Flavoprotein</keyword>
<feature type="domain" description="Acyl-CoA oxidase/dehydrogenase middle" evidence="8">
    <location>
        <begin position="136"/>
        <end position="216"/>
    </location>
</feature>
<dbReference type="RefSeq" id="WP_092428822.1">
    <property type="nucleotide sequence ID" value="NZ_FOXM01000003.1"/>
</dbReference>
<organism evidence="10 11">
    <name type="scientific">Geopseudomonas sagittaria</name>
    <dbReference type="NCBI Taxonomy" id="1135990"/>
    <lineage>
        <taxon>Bacteria</taxon>
        <taxon>Pseudomonadati</taxon>
        <taxon>Pseudomonadota</taxon>
        <taxon>Gammaproteobacteria</taxon>
        <taxon>Pseudomonadales</taxon>
        <taxon>Pseudomonadaceae</taxon>
        <taxon>Geopseudomonas</taxon>
    </lineage>
</organism>
<name>A0A1I5R0Y1_9GAMM</name>
<keyword evidence="11" id="KW-1185">Reference proteome</keyword>
<feature type="domain" description="Acyl-CoA dehydrogenase/oxidase C-terminal" evidence="7">
    <location>
        <begin position="229"/>
        <end position="374"/>
    </location>
</feature>
<keyword evidence="4 6" id="KW-0274">FAD</keyword>
<dbReference type="InterPro" id="IPR009100">
    <property type="entry name" value="AcylCoA_DH/oxidase_NM_dom_sf"/>
</dbReference>
<dbReference type="InterPro" id="IPR013786">
    <property type="entry name" value="AcylCoA_DH/ox_N"/>
</dbReference>
<dbReference type="GO" id="GO:0003995">
    <property type="term" value="F:acyl-CoA dehydrogenase activity"/>
    <property type="evidence" value="ECO:0007669"/>
    <property type="project" value="TreeGrafter"/>
</dbReference>
<dbReference type="GO" id="GO:0050660">
    <property type="term" value="F:flavin adenine dinucleotide binding"/>
    <property type="evidence" value="ECO:0007669"/>
    <property type="project" value="InterPro"/>
</dbReference>
<evidence type="ECO:0000256" key="5">
    <source>
        <dbReference type="ARBA" id="ARBA00023002"/>
    </source>
</evidence>
<dbReference type="Pfam" id="PF00441">
    <property type="entry name" value="Acyl-CoA_dh_1"/>
    <property type="match status" value="1"/>
</dbReference>
<dbReference type="InterPro" id="IPR037069">
    <property type="entry name" value="AcylCoA_DH/ox_N_sf"/>
</dbReference>
<evidence type="ECO:0008006" key="12">
    <source>
        <dbReference type="Google" id="ProtNLM"/>
    </source>
</evidence>
<evidence type="ECO:0000256" key="2">
    <source>
        <dbReference type="ARBA" id="ARBA00009347"/>
    </source>
</evidence>
<dbReference type="SUPFAM" id="SSF47203">
    <property type="entry name" value="Acyl-CoA dehydrogenase C-terminal domain-like"/>
    <property type="match status" value="1"/>
</dbReference>
<dbReference type="Pfam" id="PF02770">
    <property type="entry name" value="Acyl-CoA_dh_M"/>
    <property type="match status" value="1"/>
</dbReference>
<dbReference type="AlphaFoldDB" id="A0A1I5R0Y1"/>
<dbReference type="PANTHER" id="PTHR43884">
    <property type="entry name" value="ACYL-COA DEHYDROGENASE"/>
    <property type="match status" value="1"/>
</dbReference>
<dbReference type="CDD" id="cd00567">
    <property type="entry name" value="ACAD"/>
    <property type="match status" value="1"/>
</dbReference>
<evidence type="ECO:0000259" key="9">
    <source>
        <dbReference type="Pfam" id="PF02771"/>
    </source>
</evidence>
<evidence type="ECO:0000259" key="8">
    <source>
        <dbReference type="Pfam" id="PF02770"/>
    </source>
</evidence>
<dbReference type="EMBL" id="FOXM01000003">
    <property type="protein sequence ID" value="SFP52135.1"/>
    <property type="molecule type" value="Genomic_DNA"/>
</dbReference>
<gene>
    <name evidence="10" type="ORF">SAMN05216229_10398</name>
</gene>
<proteinExistence type="inferred from homology"/>
<evidence type="ECO:0000313" key="10">
    <source>
        <dbReference type="EMBL" id="SFP52135.1"/>
    </source>
</evidence>
<accession>A0A1I5R0Y1</accession>
<reference evidence="11" key="1">
    <citation type="submission" date="2016-10" db="EMBL/GenBank/DDBJ databases">
        <authorList>
            <person name="Varghese N."/>
            <person name="Submissions S."/>
        </authorList>
    </citation>
    <scope>NUCLEOTIDE SEQUENCE [LARGE SCALE GENOMIC DNA]</scope>
    <source>
        <strain evidence="11">JCM 18195</strain>
    </source>
</reference>
<dbReference type="Gene3D" id="1.20.140.10">
    <property type="entry name" value="Butyryl-CoA Dehydrogenase, subunit A, domain 3"/>
    <property type="match status" value="1"/>
</dbReference>
<dbReference type="Pfam" id="PF02771">
    <property type="entry name" value="Acyl-CoA_dh_N"/>
    <property type="match status" value="1"/>
</dbReference>
<evidence type="ECO:0000256" key="6">
    <source>
        <dbReference type="RuleBase" id="RU362125"/>
    </source>
</evidence>
<dbReference type="SUPFAM" id="SSF56645">
    <property type="entry name" value="Acyl-CoA dehydrogenase NM domain-like"/>
    <property type="match status" value="1"/>
</dbReference>
<comment type="similarity">
    <text evidence="2 6">Belongs to the acyl-CoA dehydrogenase family.</text>
</comment>
<evidence type="ECO:0000313" key="11">
    <source>
        <dbReference type="Proteomes" id="UP000243084"/>
    </source>
</evidence>
<evidence type="ECO:0000256" key="3">
    <source>
        <dbReference type="ARBA" id="ARBA00022630"/>
    </source>
</evidence>
<dbReference type="PANTHER" id="PTHR43884:SF20">
    <property type="entry name" value="ACYL-COA DEHYDROGENASE FADE28"/>
    <property type="match status" value="1"/>
</dbReference>
<feature type="domain" description="Acyl-CoA dehydrogenase/oxidase N-terminal" evidence="9">
    <location>
        <begin position="7"/>
        <end position="120"/>
    </location>
</feature>
<dbReference type="InterPro" id="IPR006091">
    <property type="entry name" value="Acyl-CoA_Oxase/DH_mid-dom"/>
</dbReference>
<sequence length="384" mass="40596">MSLIFNQEQRLLADTAREFLAARSPVAAQRRLRDEAAPLGFDAALWSEIVELGWSAIPFPEDFGGLDFGCQSLGPLFEQIGRNLSASPLLSSVVLGGSLLQLAGTPEQQERWLPALIGGEQRLALAIDETGRHDPLATTLRAERTEGGLRLSGGKLFVVDGVGADGYLVVVRTAGQRGEAHGLSLLLVEAGTPGLSVRPAALIDSRNCARLQFDGVVVGADALVGELDNGLAVLETALDRGRVCLAAELLGAAETLFATTLEYLKTRVQFDAPIGSFQALQHRAARLHVELALARSAVMGGLAALDDTGLSAAERGRLASLAKWKAGVAADKVSNEAVQLHGGIGVTDELDVGLFLKRIRVAQACLGDSDYHCQRYGSLTESQT</sequence>